<dbReference type="InterPro" id="IPR000967">
    <property type="entry name" value="Znf_NFX1"/>
</dbReference>
<accession>A0A8X6QFQ8</accession>
<dbReference type="GO" id="GO:0004386">
    <property type="term" value="F:helicase activity"/>
    <property type="evidence" value="ECO:0007669"/>
    <property type="project" value="InterPro"/>
</dbReference>
<protein>
    <submittedName>
        <fullName evidence="12">NFX1-type zinc finger-containing protein 1</fullName>
    </submittedName>
</protein>
<evidence type="ECO:0000256" key="6">
    <source>
        <dbReference type="ARBA" id="ARBA00022833"/>
    </source>
</evidence>
<dbReference type="GO" id="GO:0031380">
    <property type="term" value="C:nuclear RNA-directed RNA polymerase complex"/>
    <property type="evidence" value="ECO:0007669"/>
    <property type="project" value="TreeGrafter"/>
</dbReference>
<dbReference type="SUPFAM" id="SSF52540">
    <property type="entry name" value="P-loop containing nucleoside triphosphate hydrolases"/>
    <property type="match status" value="1"/>
</dbReference>
<dbReference type="CDD" id="cd18808">
    <property type="entry name" value="SF1_C_Upf1"/>
    <property type="match status" value="1"/>
</dbReference>
<evidence type="ECO:0000259" key="10">
    <source>
        <dbReference type="PROSITE" id="PS50089"/>
    </source>
</evidence>
<evidence type="ECO:0000256" key="9">
    <source>
        <dbReference type="SAM" id="MobiDB-lite"/>
    </source>
</evidence>
<dbReference type="Pfam" id="PF25396">
    <property type="entry name" value="ZNFX1"/>
    <property type="match status" value="1"/>
</dbReference>
<dbReference type="GO" id="GO:0031048">
    <property type="term" value="P:regulatory ncRNA-mediated heterochromatin formation"/>
    <property type="evidence" value="ECO:0007669"/>
    <property type="project" value="TreeGrafter"/>
</dbReference>
<comment type="subcellular location">
    <subcellularLocation>
        <location evidence="1">Cytoplasm</location>
    </subcellularLocation>
</comment>
<dbReference type="SMART" id="SM00438">
    <property type="entry name" value="ZnF_NFX"/>
    <property type="match status" value="5"/>
</dbReference>
<dbReference type="InterPro" id="IPR058255">
    <property type="entry name" value="zf-CHCC_ins"/>
</dbReference>
<proteinExistence type="predicted"/>
<evidence type="ECO:0000313" key="13">
    <source>
        <dbReference type="Proteomes" id="UP000887013"/>
    </source>
</evidence>
<dbReference type="GO" id="GO:0008270">
    <property type="term" value="F:zinc ion binding"/>
    <property type="evidence" value="ECO:0007669"/>
    <property type="project" value="UniProtKB-KW"/>
</dbReference>
<sequence length="1879" mass="216012">MERNKRRQVMYHAVWNQVNDNSDDERVFHNEQNNSHRSIRDTSFQSSNPISGSAISRPNSERHYMDHNWKNEDQDTNAETIGRQKSSSELKLFKNQECKNPVRSFDKNKQVPRTDISVKWEVRPMSFHAIISLMNKDDPNEILLTILNKESGFFLLLEKEVISRDIMAYMLLALGKAISSYMHSNVNALLNNVTSTKNSFFKKVTAFLASFQKFFSHKPYHLESLLSLSEFLRKFQIALPSTASDPLIEILPLLEKTCKMFLIQNTGLYIKVLKNLQEIDDCNQLFLQGYTQKEIKQASHKEKLHLQEPPENYRSIPVLPTVDDIRSACSFLRPNLVKGQYQNAEHYLDVQFRLLREDYVKPLRDGIAEYLILKKQGKSLKHCKNVRVYSDVHIVKQEFVYGGLVHFAHFNGNNFSKIKWEYSKRFLTGSLLCLSSDDFETMLFATVARRQPKELRDGLLLLRFEELTDEVLTLNPLRSFVVVETSAYFEAYRYNLHALHKLEESKLPMKSYIVEVKKKVDIPQYLHKSIKYDMRPLLIPLDDKYITHNLDVDGKISTNYNFPPEIVHKAKDVPIFEDDYWPTYSELNLDPSQYAAIKAAVTKEFAVIQGPPGTGKTFVGLRIAQLLLHNIDKWNSSEVKSPILVICYTNHALDQFLEGLLLFTQKIVRVGGRGTNEAISKFQLNNLKKIIEERREIPNHIFRNIRQKRFEIHKLTKDIAIIQQSMEKCYSTVLSENLLKPSMSEVHYHSLKRTWNLEDDGFIVHDWLGIRVRDEYQNFAIQVNQDKGVLDLRSENIVPSNVISKEDDLEDDESDVEGDVEFIEAQRDINSEEFANVPCNIMFNKNEKEILNANSDGWMTQGKKKRKKYVAKNLNYTVAMTELEVKNVGNIWLLSLSQRWQLYKFWLECYIDKLQKKVYDMQLRLRKEFEILNEVQTEVDLLICLQAHVVGMTTTGAAKYRNILQHLNPKIVIVEEAAEILESHIVTSLTQHTQHVILIGDHQQLKPSPAVYALAFKYDLNVSLFERMVENGMECFRLNIQHRMRPEIAALLVPHIYEDLKNHESVIKYESMKGINKNVFFVSHHYNELQEFDSKSKVNHHEASFLIKLCKYILLQGYEPSQVTVLTTYSGQLFALKKLVGDGLLKSVRLTVVDNYQGEENDIILISFVRSNEEGEIGFLKVSNRVCVALSRAKKALYCIGNFELLMEKSPLWKNILSVLKKNQAIGPSLQLSCQNHPKVSNIVANDKDFDNVREGGCTYYCEFRLPCGHQCSLMCHPYDKEHETIKCHKPCSKICPYGHSCKELCSDACGPCTELVDKNLTTCGHTIKVQCHVKDLSKIACTMPCKKILVCGHTCERTCSAVCTINCLNEVDIISPLCGHKVKVQCFNANNLEYLSKICSKACGIQLSCEHTCRGTCSTCYQSRLHIACNQPCKRLLVCGHECKAPCAKSCPPCKYSCENRCIHSKCPKKCGEPCEKCTEPCEWSCPHKKCKRLCSEICNRKACDEPCPKKLKCNHPCIGLCGEPCPKECRKCNEQEVKTIFFGMEDEDNARFFTLEDCGHIIEVTCLTQWMNQSTEGKREIQMKTCPKCKVVIRRNMYFGNIIKSCLADIEKVKKITYGDVKENSKLQKLLLLRINSKNTQVQLICKQLIKILMSPKSRSMIELTIMENVINLAEMLVNETTFFETISYSQTFSDSNVQTLYHELVQYIKTSKKLLITFMQDEYLTASEHQLQDLNWEIHRLKLGDKLLRFMCNHISIKCLSQLTTLVKCITSYAPFRESDVKEFSHEYSTLTQLYGDSVINVSDLEKQTILKAMGLSKGHWYQCPNGHVYCITECGGAMQESQCNECGARIGGSSHRLLSDNRVATAMDGATHAAW</sequence>
<keyword evidence="6" id="KW-0862">Zinc</keyword>
<feature type="region of interest" description="Disordered" evidence="9">
    <location>
        <begin position="32"/>
        <end position="61"/>
    </location>
</feature>
<dbReference type="Pfam" id="PF13086">
    <property type="entry name" value="AAA_11"/>
    <property type="match status" value="2"/>
</dbReference>
<name>A0A8X6QFQ8_NEPPI</name>
<reference evidence="12" key="1">
    <citation type="submission" date="2020-08" db="EMBL/GenBank/DDBJ databases">
        <title>Multicomponent nature underlies the extraordinary mechanical properties of spider dragline silk.</title>
        <authorList>
            <person name="Kono N."/>
            <person name="Nakamura H."/>
            <person name="Mori M."/>
            <person name="Yoshida Y."/>
            <person name="Ohtoshi R."/>
            <person name="Malay A.D."/>
            <person name="Moran D.A.P."/>
            <person name="Tomita M."/>
            <person name="Numata K."/>
            <person name="Arakawa K."/>
        </authorList>
    </citation>
    <scope>NUCLEOTIDE SEQUENCE</scope>
</reference>
<evidence type="ECO:0000256" key="4">
    <source>
        <dbReference type="ARBA" id="ARBA00022737"/>
    </source>
</evidence>
<dbReference type="OrthoDB" id="6429945at2759"/>
<dbReference type="InterPro" id="IPR001841">
    <property type="entry name" value="Znf_RING"/>
</dbReference>
<evidence type="ECO:0000313" key="12">
    <source>
        <dbReference type="EMBL" id="GFU24715.1"/>
    </source>
</evidence>
<dbReference type="InterPro" id="IPR027417">
    <property type="entry name" value="P-loop_NTPase"/>
</dbReference>
<feature type="compositionally biased region" description="Polar residues" evidence="9">
    <location>
        <begin position="32"/>
        <end position="58"/>
    </location>
</feature>
<dbReference type="Pfam" id="PF20173">
    <property type="entry name" value="ZnF_RZ-type"/>
    <property type="match status" value="1"/>
</dbReference>
<dbReference type="InterPro" id="IPR041679">
    <property type="entry name" value="DNA2/NAM7-like_C"/>
</dbReference>
<keyword evidence="3" id="KW-0479">Metal-binding</keyword>
<dbReference type="FunFam" id="3.40.50.300:FF:000742">
    <property type="entry name" value="NFX1-type zinc finger-containing protein 1"/>
    <property type="match status" value="1"/>
</dbReference>
<dbReference type="PROSITE" id="PS51981">
    <property type="entry name" value="ZF_RZ"/>
    <property type="match status" value="1"/>
</dbReference>
<dbReference type="CDD" id="cd17936">
    <property type="entry name" value="EEXXEc_NFX1"/>
    <property type="match status" value="1"/>
</dbReference>
<evidence type="ECO:0000256" key="5">
    <source>
        <dbReference type="ARBA" id="ARBA00022771"/>
    </source>
</evidence>
<dbReference type="CDD" id="cd06008">
    <property type="entry name" value="NF-X1-zinc-finger"/>
    <property type="match status" value="1"/>
</dbReference>
<keyword evidence="5 8" id="KW-0863">Zinc-finger</keyword>
<organism evidence="12 13">
    <name type="scientific">Nephila pilipes</name>
    <name type="common">Giant wood spider</name>
    <name type="synonym">Nephila maculata</name>
    <dbReference type="NCBI Taxonomy" id="299642"/>
    <lineage>
        <taxon>Eukaryota</taxon>
        <taxon>Metazoa</taxon>
        <taxon>Ecdysozoa</taxon>
        <taxon>Arthropoda</taxon>
        <taxon>Chelicerata</taxon>
        <taxon>Arachnida</taxon>
        <taxon>Araneae</taxon>
        <taxon>Araneomorphae</taxon>
        <taxon>Entelegynae</taxon>
        <taxon>Araneoidea</taxon>
        <taxon>Nephilidae</taxon>
        <taxon>Nephila</taxon>
    </lineage>
</organism>
<feature type="domain" description="RING-type" evidence="10">
    <location>
        <begin position="1531"/>
        <end position="1592"/>
    </location>
</feature>
<gene>
    <name evidence="12" type="primary">ZNFX1</name>
    <name evidence="12" type="ORF">NPIL_39211</name>
</gene>
<dbReference type="PANTHER" id="PTHR10887:SF341">
    <property type="entry name" value="NFX1-TYPE ZINC FINGER-CONTAINING PROTEIN 1"/>
    <property type="match status" value="1"/>
</dbReference>
<dbReference type="InterPro" id="IPR057373">
    <property type="entry name" value="ZNFX1"/>
</dbReference>
<dbReference type="GO" id="GO:0002376">
    <property type="term" value="P:immune system process"/>
    <property type="evidence" value="ECO:0007669"/>
    <property type="project" value="UniProtKB-KW"/>
</dbReference>
<dbReference type="InterPro" id="IPR041677">
    <property type="entry name" value="DNA2/NAM7_AAA_11"/>
</dbReference>
<dbReference type="Proteomes" id="UP000887013">
    <property type="component" value="Unassembled WGS sequence"/>
</dbReference>
<dbReference type="PANTHER" id="PTHR10887">
    <property type="entry name" value="DNA2/NAM7 HELICASE FAMILY"/>
    <property type="match status" value="1"/>
</dbReference>
<keyword evidence="4" id="KW-0677">Repeat</keyword>
<keyword evidence="13" id="KW-1185">Reference proteome</keyword>
<dbReference type="Gene3D" id="3.40.50.300">
    <property type="entry name" value="P-loop containing nucleotide triphosphate hydrolases"/>
    <property type="match status" value="3"/>
</dbReference>
<dbReference type="PROSITE" id="PS50089">
    <property type="entry name" value="ZF_RING_2"/>
    <property type="match status" value="1"/>
</dbReference>
<dbReference type="InterPro" id="IPR047187">
    <property type="entry name" value="SF1_C_Upf1"/>
</dbReference>
<comment type="caution">
    <text evidence="12">The sequence shown here is derived from an EMBL/GenBank/DDBJ whole genome shotgun (WGS) entry which is preliminary data.</text>
</comment>
<evidence type="ECO:0000256" key="1">
    <source>
        <dbReference type="ARBA" id="ARBA00004496"/>
    </source>
</evidence>
<evidence type="ECO:0000256" key="7">
    <source>
        <dbReference type="ARBA" id="ARBA00022859"/>
    </source>
</evidence>
<dbReference type="Pfam" id="PF26601">
    <property type="entry name" value="zf-CHCC_ins"/>
    <property type="match status" value="1"/>
</dbReference>
<feature type="domain" description="RZ-type" evidence="11">
    <location>
        <begin position="1805"/>
        <end position="1877"/>
    </location>
</feature>
<dbReference type="GO" id="GO:0005737">
    <property type="term" value="C:cytoplasm"/>
    <property type="evidence" value="ECO:0007669"/>
    <property type="project" value="UniProtKB-SubCell"/>
</dbReference>
<dbReference type="SUPFAM" id="SSF57850">
    <property type="entry name" value="RING/U-box"/>
    <property type="match status" value="1"/>
</dbReference>
<dbReference type="Pfam" id="PF13087">
    <property type="entry name" value="AAA_12"/>
    <property type="match status" value="1"/>
</dbReference>
<keyword evidence="7" id="KW-0391">Immunity</keyword>
<dbReference type="InterPro" id="IPR046439">
    <property type="entry name" value="ZF_RZ_dom"/>
</dbReference>
<dbReference type="EMBL" id="BMAW01128259">
    <property type="protein sequence ID" value="GFU24715.1"/>
    <property type="molecule type" value="Genomic_DNA"/>
</dbReference>
<dbReference type="InterPro" id="IPR045055">
    <property type="entry name" value="DNA2/NAM7-like"/>
</dbReference>
<keyword evidence="2" id="KW-0963">Cytoplasm</keyword>
<evidence type="ECO:0000256" key="2">
    <source>
        <dbReference type="ARBA" id="ARBA00022490"/>
    </source>
</evidence>
<evidence type="ECO:0000259" key="11">
    <source>
        <dbReference type="PROSITE" id="PS51981"/>
    </source>
</evidence>
<evidence type="ECO:0000256" key="3">
    <source>
        <dbReference type="ARBA" id="ARBA00022723"/>
    </source>
</evidence>
<evidence type="ECO:0000256" key="8">
    <source>
        <dbReference type="PROSITE-ProRule" id="PRU00175"/>
    </source>
</evidence>